<evidence type="ECO:0000256" key="1">
    <source>
        <dbReference type="ARBA" id="ARBA00005254"/>
    </source>
</evidence>
<dbReference type="InterPro" id="IPR018376">
    <property type="entry name" value="Enoyl-CoA_hyd/isom_CS"/>
</dbReference>
<dbReference type="Gene3D" id="3.90.226.10">
    <property type="entry name" value="2-enoyl-CoA Hydratase, Chain A, domain 1"/>
    <property type="match status" value="1"/>
</dbReference>
<dbReference type="InterPro" id="IPR029045">
    <property type="entry name" value="ClpP/crotonase-like_dom_sf"/>
</dbReference>
<sequence>MACVCVHTQAAVAILTGAGGNFCAGADLSGILNRNDLNPIDSEWPDTLPGPIGPMGPSRMVFSKPVIAAISGFAVAGGMELALWCDIRI</sequence>
<evidence type="ECO:0000256" key="2">
    <source>
        <dbReference type="RuleBase" id="RU003707"/>
    </source>
</evidence>
<accession>A0A9P6M9B2</accession>
<keyword evidence="4" id="KW-1185">Reference proteome</keyword>
<evidence type="ECO:0000313" key="3">
    <source>
        <dbReference type="EMBL" id="KAF9981937.1"/>
    </source>
</evidence>
<dbReference type="Pfam" id="PF00378">
    <property type="entry name" value="ECH_1"/>
    <property type="match status" value="1"/>
</dbReference>
<dbReference type="PROSITE" id="PS00166">
    <property type="entry name" value="ENOYL_COA_HYDRATASE"/>
    <property type="match status" value="1"/>
</dbReference>
<comment type="similarity">
    <text evidence="1 2">Belongs to the enoyl-CoA hydratase/isomerase family.</text>
</comment>
<dbReference type="Proteomes" id="UP000749646">
    <property type="component" value="Unassembled WGS sequence"/>
</dbReference>
<name>A0A9P6M9B2_9FUNG</name>
<evidence type="ECO:0000313" key="4">
    <source>
        <dbReference type="Proteomes" id="UP000749646"/>
    </source>
</evidence>
<dbReference type="CDD" id="cd06558">
    <property type="entry name" value="crotonase-like"/>
    <property type="match status" value="1"/>
</dbReference>
<reference evidence="3" key="1">
    <citation type="journal article" date="2020" name="Fungal Divers.">
        <title>Resolving the Mortierellaceae phylogeny through synthesis of multi-gene phylogenetics and phylogenomics.</title>
        <authorList>
            <person name="Vandepol N."/>
            <person name="Liber J."/>
            <person name="Desiro A."/>
            <person name="Na H."/>
            <person name="Kennedy M."/>
            <person name="Barry K."/>
            <person name="Grigoriev I.V."/>
            <person name="Miller A.N."/>
            <person name="O'Donnell K."/>
            <person name="Stajich J.E."/>
            <person name="Bonito G."/>
        </authorList>
    </citation>
    <scope>NUCLEOTIDE SEQUENCE</scope>
    <source>
        <strain evidence="3">MES-2147</strain>
    </source>
</reference>
<proteinExistence type="inferred from homology"/>
<dbReference type="OrthoDB" id="2018133at2759"/>
<protein>
    <submittedName>
        <fullName evidence="3">Enoyl-CoA hydratase</fullName>
    </submittedName>
</protein>
<dbReference type="AlphaFoldDB" id="A0A9P6M9B2"/>
<dbReference type="SUPFAM" id="SSF52096">
    <property type="entry name" value="ClpP/crotonase"/>
    <property type="match status" value="1"/>
</dbReference>
<dbReference type="PANTHER" id="PTHR43802:SF1">
    <property type="entry name" value="IP11341P-RELATED"/>
    <property type="match status" value="1"/>
</dbReference>
<gene>
    <name evidence="3" type="primary">ECHA5_1</name>
    <name evidence="3" type="ORF">BGZ65_003406</name>
</gene>
<organism evidence="3 4">
    <name type="scientific">Modicella reniformis</name>
    <dbReference type="NCBI Taxonomy" id="1440133"/>
    <lineage>
        <taxon>Eukaryota</taxon>
        <taxon>Fungi</taxon>
        <taxon>Fungi incertae sedis</taxon>
        <taxon>Mucoromycota</taxon>
        <taxon>Mortierellomycotina</taxon>
        <taxon>Mortierellomycetes</taxon>
        <taxon>Mortierellales</taxon>
        <taxon>Mortierellaceae</taxon>
        <taxon>Modicella</taxon>
    </lineage>
</organism>
<dbReference type="GO" id="GO:0003824">
    <property type="term" value="F:catalytic activity"/>
    <property type="evidence" value="ECO:0007669"/>
    <property type="project" value="InterPro"/>
</dbReference>
<feature type="non-terminal residue" evidence="3">
    <location>
        <position position="1"/>
    </location>
</feature>
<dbReference type="PANTHER" id="PTHR43802">
    <property type="entry name" value="ENOYL-COA HYDRATASE"/>
    <property type="match status" value="1"/>
</dbReference>
<comment type="caution">
    <text evidence="3">The sequence shown here is derived from an EMBL/GenBank/DDBJ whole genome shotgun (WGS) entry which is preliminary data.</text>
</comment>
<dbReference type="EMBL" id="JAAAHW010003641">
    <property type="protein sequence ID" value="KAF9981937.1"/>
    <property type="molecule type" value="Genomic_DNA"/>
</dbReference>
<dbReference type="InterPro" id="IPR001753">
    <property type="entry name" value="Enoyl-CoA_hydra/iso"/>
</dbReference>